<dbReference type="AlphaFoldDB" id="A0A1U7WVX0"/>
<name>A0A1U7WVX0_NICSY</name>
<accession>A0A1U7WVX0</accession>
<keyword evidence="1" id="KW-1185">Reference proteome</keyword>
<proteinExistence type="predicted"/>
<dbReference type="RefSeq" id="XP_009781461.1">
    <property type="nucleotide sequence ID" value="XM_009783159.1"/>
</dbReference>
<dbReference type="Proteomes" id="UP000189701">
    <property type="component" value="Unplaced"/>
</dbReference>
<gene>
    <name evidence="2" type="primary">LOC104230372</name>
</gene>
<evidence type="ECO:0000313" key="1">
    <source>
        <dbReference type="Proteomes" id="UP000189701"/>
    </source>
</evidence>
<evidence type="ECO:0000313" key="2">
    <source>
        <dbReference type="RefSeq" id="XP_009781461.1"/>
    </source>
</evidence>
<sequence length="34" mass="4018">MSSEEFRHTVEAFIARQQRFLREEESSAIVFSEA</sequence>
<reference evidence="1" key="1">
    <citation type="journal article" date="2013" name="Genome Biol.">
        <title>Reference genomes and transcriptomes of Nicotiana sylvestris and Nicotiana tomentosiformis.</title>
        <authorList>
            <person name="Sierro N."/>
            <person name="Battey J.N."/>
            <person name="Ouadi S."/>
            <person name="Bovet L."/>
            <person name="Goepfert S."/>
            <person name="Bakaher N."/>
            <person name="Peitsch M.C."/>
            <person name="Ivanov N.V."/>
        </authorList>
    </citation>
    <scope>NUCLEOTIDE SEQUENCE [LARGE SCALE GENOMIC DNA]</scope>
</reference>
<reference evidence="2" key="2">
    <citation type="submission" date="2025-08" db="UniProtKB">
        <authorList>
            <consortium name="RefSeq"/>
        </authorList>
    </citation>
    <scope>IDENTIFICATION</scope>
    <source>
        <tissue evidence="2">Leaf</tissue>
    </source>
</reference>
<protein>
    <submittedName>
        <fullName evidence="2">Uncharacterized protein LOC104230372 isoform X2</fullName>
    </submittedName>
</protein>
<organism evidence="1 2">
    <name type="scientific">Nicotiana sylvestris</name>
    <name type="common">Wood tobacco</name>
    <name type="synonym">South American tobacco</name>
    <dbReference type="NCBI Taxonomy" id="4096"/>
    <lineage>
        <taxon>Eukaryota</taxon>
        <taxon>Viridiplantae</taxon>
        <taxon>Streptophyta</taxon>
        <taxon>Embryophyta</taxon>
        <taxon>Tracheophyta</taxon>
        <taxon>Spermatophyta</taxon>
        <taxon>Magnoliopsida</taxon>
        <taxon>eudicotyledons</taxon>
        <taxon>Gunneridae</taxon>
        <taxon>Pentapetalae</taxon>
        <taxon>asterids</taxon>
        <taxon>lamiids</taxon>
        <taxon>Solanales</taxon>
        <taxon>Solanaceae</taxon>
        <taxon>Nicotianoideae</taxon>
        <taxon>Nicotianeae</taxon>
        <taxon>Nicotiana</taxon>
    </lineage>
</organism>